<organism evidence="1 2">
    <name type="scientific">Pseudomonas nitroreducens</name>
    <dbReference type="NCBI Taxonomy" id="46680"/>
    <lineage>
        <taxon>Bacteria</taxon>
        <taxon>Pseudomonadati</taxon>
        <taxon>Pseudomonadota</taxon>
        <taxon>Gammaproteobacteria</taxon>
        <taxon>Pseudomonadales</taxon>
        <taxon>Pseudomonadaceae</taxon>
        <taxon>Pseudomonas</taxon>
    </lineage>
</organism>
<protein>
    <submittedName>
        <fullName evidence="1">Uncharacterized protein</fullName>
    </submittedName>
</protein>
<evidence type="ECO:0000313" key="2">
    <source>
        <dbReference type="Proteomes" id="UP000566995"/>
    </source>
</evidence>
<reference evidence="1 2" key="1">
    <citation type="submission" date="2020-08" db="EMBL/GenBank/DDBJ databases">
        <title>Functional genomics of gut bacteria from endangered species of beetles.</title>
        <authorList>
            <person name="Carlos-Shanley C."/>
        </authorList>
    </citation>
    <scope>NUCLEOTIDE SEQUENCE [LARGE SCALE GENOMIC DNA]</scope>
    <source>
        <strain evidence="1 2">S00179</strain>
    </source>
</reference>
<name>A0A7W7KF74_PSENT</name>
<dbReference type="AlphaFoldDB" id="A0A7W7KF74"/>
<gene>
    <name evidence="1" type="ORF">HNP46_000112</name>
</gene>
<sequence length="131" mass="14681">MSAQHKADRALQLKPKVGTVDAGAKIKDKARWENFAKRIQHSPAVRRRLMEKQQGRCPVCLAGVEPGETVHHVSYVHQCQFIETQSHAAPTAKRPERVVKAPPCEGCASMDRCLSYLALVHEDCHILIHIQ</sequence>
<comment type="caution">
    <text evidence="1">The sequence shown here is derived from an EMBL/GenBank/DDBJ whole genome shotgun (WGS) entry which is preliminary data.</text>
</comment>
<proteinExistence type="predicted"/>
<dbReference type="EMBL" id="JACHLI010000001">
    <property type="protein sequence ID" value="MBB4861301.1"/>
    <property type="molecule type" value="Genomic_DNA"/>
</dbReference>
<accession>A0A7W7KF74</accession>
<evidence type="ECO:0000313" key="1">
    <source>
        <dbReference type="EMBL" id="MBB4861301.1"/>
    </source>
</evidence>
<dbReference type="Proteomes" id="UP000566995">
    <property type="component" value="Unassembled WGS sequence"/>
</dbReference>